<dbReference type="Gene3D" id="3.20.20.70">
    <property type="entry name" value="Aldolase class I"/>
    <property type="match status" value="1"/>
</dbReference>
<accession>Q2W4Y2</accession>
<dbReference type="InterPro" id="IPR002220">
    <property type="entry name" value="DapA-like"/>
</dbReference>
<dbReference type="PIRSF" id="PIRSF001365">
    <property type="entry name" value="DHDPS"/>
    <property type="match status" value="1"/>
</dbReference>
<feature type="active site" description="Schiff-base intermediate with substrate" evidence="3">
    <location>
        <position position="209"/>
    </location>
</feature>
<organism evidence="5 6">
    <name type="scientific">Paramagnetospirillum magneticum (strain ATCC 700264 / AMB-1)</name>
    <name type="common">Magnetospirillum magneticum</name>
    <dbReference type="NCBI Taxonomy" id="342108"/>
    <lineage>
        <taxon>Bacteria</taxon>
        <taxon>Pseudomonadati</taxon>
        <taxon>Pseudomonadota</taxon>
        <taxon>Alphaproteobacteria</taxon>
        <taxon>Rhodospirillales</taxon>
        <taxon>Magnetospirillaceae</taxon>
        <taxon>Paramagnetospirillum</taxon>
    </lineage>
</organism>
<dbReference type="GO" id="GO:0008840">
    <property type="term" value="F:4-hydroxy-tetrahydrodipicolinate synthase activity"/>
    <property type="evidence" value="ECO:0007669"/>
    <property type="project" value="TreeGrafter"/>
</dbReference>
<proteinExistence type="inferred from homology"/>
<dbReference type="AlphaFoldDB" id="Q2W4Y2"/>
<evidence type="ECO:0000256" key="3">
    <source>
        <dbReference type="PIRSR" id="PIRSR001365-1"/>
    </source>
</evidence>
<name>Q2W4Y2_PARM1</name>
<evidence type="ECO:0000256" key="2">
    <source>
        <dbReference type="PIRNR" id="PIRNR001365"/>
    </source>
</evidence>
<keyword evidence="1 2" id="KW-0456">Lyase</keyword>
<evidence type="ECO:0000313" key="6">
    <source>
        <dbReference type="Proteomes" id="UP000007058"/>
    </source>
</evidence>
<dbReference type="InterPro" id="IPR013785">
    <property type="entry name" value="Aldolase_TIM"/>
</dbReference>
<feature type="active site" description="Proton donor/acceptor" evidence="3">
    <location>
        <position position="179"/>
    </location>
</feature>
<dbReference type="CDD" id="cd00408">
    <property type="entry name" value="DHDPS-like"/>
    <property type="match status" value="1"/>
</dbReference>
<feature type="binding site" evidence="4">
    <location>
        <position position="250"/>
    </location>
    <ligand>
        <name>pyruvate</name>
        <dbReference type="ChEBI" id="CHEBI:15361"/>
    </ligand>
</feature>
<evidence type="ECO:0000256" key="1">
    <source>
        <dbReference type="ARBA" id="ARBA00023239"/>
    </source>
</evidence>
<comment type="similarity">
    <text evidence="2">Belongs to the DapA family.</text>
</comment>
<dbReference type="Proteomes" id="UP000007058">
    <property type="component" value="Chromosome"/>
</dbReference>
<dbReference type="PANTHER" id="PTHR12128">
    <property type="entry name" value="DIHYDRODIPICOLINATE SYNTHASE"/>
    <property type="match status" value="1"/>
</dbReference>
<sequence>MAASTAASNMRRRMVVTGLWLPLRAQWSYRPSRQRKRSMSNPGTLDGVLAPILTPFTNALTPHVPLFVGLAHHLMGQGLGLAPFGTTSEGNSLGVEEKVELLDALAEIGLNMARVMPGTGCCALTDSVTLTSHAVNLGCGGVLMLPPFYYKNPSEDGLFASFAEVIERVGDSRLRVYLYHFPQQSQIPISHGLIERLLAAYPTTVVGIKDSSGDLANMEGMCRAFPGFKVFSGTERLILPVMRAGGAGCISANANIHGPAMLELWRRWREPQAEALQKDLEGFRAIMEGMPLIAALKALTARRTGDYGWRRVRPPLMALPPDAEIELVDRLAKAGIAI</sequence>
<dbReference type="Pfam" id="PF00701">
    <property type="entry name" value="DHDPS"/>
    <property type="match status" value="1"/>
</dbReference>
<dbReference type="STRING" id="342108.amb2289"/>
<dbReference type="EMBL" id="AP007255">
    <property type="protein sequence ID" value="BAE51093.1"/>
    <property type="molecule type" value="Genomic_DNA"/>
</dbReference>
<evidence type="ECO:0000313" key="5">
    <source>
        <dbReference type="EMBL" id="BAE51093.1"/>
    </source>
</evidence>
<dbReference type="PANTHER" id="PTHR12128:SF67">
    <property type="entry name" value="BLR3884 PROTEIN"/>
    <property type="match status" value="1"/>
</dbReference>
<evidence type="ECO:0000256" key="4">
    <source>
        <dbReference type="PIRSR" id="PIRSR001365-2"/>
    </source>
</evidence>
<keyword evidence="6" id="KW-1185">Reference proteome</keyword>
<dbReference type="SUPFAM" id="SSF51569">
    <property type="entry name" value="Aldolase"/>
    <property type="match status" value="1"/>
</dbReference>
<feature type="binding site" evidence="4">
    <location>
        <position position="87"/>
    </location>
    <ligand>
        <name>pyruvate</name>
        <dbReference type="ChEBI" id="CHEBI:15361"/>
    </ligand>
</feature>
<dbReference type="HOGENOM" id="CLU_049343_5_1_5"/>
<protein>
    <submittedName>
        <fullName evidence="5">Dihydrodipicolinate synthase/N-acetylneuraminate lyase</fullName>
    </submittedName>
</protein>
<dbReference type="KEGG" id="mag:amb2289"/>
<dbReference type="PRINTS" id="PR00146">
    <property type="entry name" value="DHPICSNTHASE"/>
</dbReference>
<dbReference type="SMART" id="SM01130">
    <property type="entry name" value="DHDPS"/>
    <property type="match status" value="1"/>
</dbReference>
<reference evidence="5 6" key="1">
    <citation type="journal article" date="2005" name="DNA Res.">
        <title>Complete genome sequence of the facultative anaerobic magnetotactic bacterium Magnetospirillum sp. strain AMB-1.</title>
        <authorList>
            <person name="Matsunaga T."/>
            <person name="Okamura Y."/>
            <person name="Fukuda Y."/>
            <person name="Wahyudi A.T."/>
            <person name="Murase Y."/>
            <person name="Takeyama H."/>
        </authorList>
    </citation>
    <scope>NUCLEOTIDE SEQUENCE [LARGE SCALE GENOMIC DNA]</scope>
    <source>
        <strain evidence="6">ATCC 700264 / AMB-1</strain>
    </source>
</reference>
<gene>
    <name evidence="5" type="ordered locus">amb2289</name>
</gene>